<organism evidence="2 3">
    <name type="scientific">Dysosmobacter welbionis</name>
    <dbReference type="NCBI Taxonomy" id="2093857"/>
    <lineage>
        <taxon>Bacteria</taxon>
        <taxon>Bacillati</taxon>
        <taxon>Bacillota</taxon>
        <taxon>Clostridia</taxon>
        <taxon>Eubacteriales</taxon>
        <taxon>Oscillospiraceae</taxon>
        <taxon>Dysosmobacter</taxon>
    </lineage>
</organism>
<dbReference type="RefSeq" id="WP_119310806.1">
    <property type="nucleotide sequence ID" value="NZ_DBEXPG010000117.1"/>
</dbReference>
<keyword evidence="3" id="KW-1185">Reference proteome</keyword>
<dbReference type="KEGG" id="obj:EIO64_16120"/>
<dbReference type="PROSITE" id="PS51257">
    <property type="entry name" value="PROKAR_LIPOPROTEIN"/>
    <property type="match status" value="1"/>
</dbReference>
<reference evidence="3" key="1">
    <citation type="submission" date="2018-12" db="EMBL/GenBank/DDBJ databases">
        <title>Dusodibacter welbiota gen. nov., sp. nov., isolated from human faeces and emended description of the Oscillibacter genus.</title>
        <authorList>
            <person name="Le Roy T."/>
            <person name="Van der Smissen P."/>
            <person name="Delzenne N."/>
            <person name="Muccioli G."/>
            <person name="Collet J.F."/>
            <person name="Cani P.D."/>
        </authorList>
    </citation>
    <scope>NUCLEOTIDE SEQUENCE [LARGE SCALE GENOMIC DNA]</scope>
    <source>
        <strain evidence="3">J115</strain>
    </source>
</reference>
<evidence type="ECO:0000313" key="2">
    <source>
        <dbReference type="EMBL" id="QCI60537.1"/>
    </source>
</evidence>
<sequence>MRRWACIPMMTLCLLLTACGGTGGEAGDAADARMPYRNMAGCVMEAEVSCTQDGAAWEATLQCDYVPEGETTVEVLAPETIAGVKAVLSDGEVELVYEDQCLNAGNLSSQEVSPMACLPQLMSALRDGWLLEESEEDWQETSCFRLTVDQTGEQNGKILSTLWLRQEDGTPLRGEIAVDGEIILTADFTSFSFYDTIENQE</sequence>
<proteinExistence type="predicted"/>
<evidence type="ECO:0000256" key="1">
    <source>
        <dbReference type="SAM" id="SignalP"/>
    </source>
</evidence>
<dbReference type="AlphaFoldDB" id="A0A4D7B275"/>
<accession>A0A4D7B275</accession>
<keyword evidence="1" id="KW-0732">Signal</keyword>
<feature type="chain" id="PRO_5038905611" evidence="1">
    <location>
        <begin position="21"/>
        <end position="201"/>
    </location>
</feature>
<name>A0A4D7B275_9FIRM</name>
<gene>
    <name evidence="2" type="ORF">EIO64_16120</name>
</gene>
<dbReference type="EMBL" id="CP034413">
    <property type="protein sequence ID" value="QCI60537.1"/>
    <property type="molecule type" value="Genomic_DNA"/>
</dbReference>
<evidence type="ECO:0000313" key="3">
    <source>
        <dbReference type="Proteomes" id="UP000298642"/>
    </source>
</evidence>
<dbReference type="Proteomes" id="UP000298642">
    <property type="component" value="Chromosome"/>
</dbReference>
<protein>
    <submittedName>
        <fullName evidence="2">Uncharacterized protein</fullName>
    </submittedName>
</protein>
<feature type="signal peptide" evidence="1">
    <location>
        <begin position="1"/>
        <end position="20"/>
    </location>
</feature>